<keyword evidence="1" id="KW-0677">Repeat</keyword>
<evidence type="ECO:0000313" key="4">
    <source>
        <dbReference type="EMBL" id="OWF49636.1"/>
    </source>
</evidence>
<dbReference type="PROSITE" id="PS50084">
    <property type="entry name" value="KH_TYPE_1"/>
    <property type="match status" value="2"/>
</dbReference>
<feature type="domain" description="K Homology" evidence="3">
    <location>
        <begin position="131"/>
        <end position="207"/>
    </location>
</feature>
<dbReference type="InterPro" id="IPR004087">
    <property type="entry name" value="KH_dom"/>
</dbReference>
<dbReference type="InterPro" id="IPR004088">
    <property type="entry name" value="KH_dom_type_1"/>
</dbReference>
<dbReference type="Proteomes" id="UP000242188">
    <property type="component" value="Unassembled WGS sequence"/>
</dbReference>
<keyword evidence="5" id="KW-1185">Reference proteome</keyword>
<dbReference type="OrthoDB" id="5982948at2759"/>
<protein>
    <recommendedName>
        <fullName evidence="3">K Homology domain-containing protein</fullName>
    </recommendedName>
</protein>
<evidence type="ECO:0000313" key="5">
    <source>
        <dbReference type="Proteomes" id="UP000242188"/>
    </source>
</evidence>
<evidence type="ECO:0000259" key="3">
    <source>
        <dbReference type="SMART" id="SM00322"/>
    </source>
</evidence>
<name>A0A210QLM5_MIZYE</name>
<dbReference type="GO" id="GO:0003723">
    <property type="term" value="F:RNA binding"/>
    <property type="evidence" value="ECO:0007669"/>
    <property type="project" value="UniProtKB-UniRule"/>
</dbReference>
<dbReference type="InterPro" id="IPR036612">
    <property type="entry name" value="KH_dom_type_1_sf"/>
</dbReference>
<comment type="caution">
    <text evidence="4">The sequence shown here is derived from an EMBL/GenBank/DDBJ whole genome shotgun (WGS) entry which is preliminary data.</text>
</comment>
<dbReference type="Pfam" id="PF00013">
    <property type="entry name" value="KH_1"/>
    <property type="match status" value="2"/>
</dbReference>
<dbReference type="PANTHER" id="PTHR10288">
    <property type="entry name" value="KH DOMAIN CONTAINING RNA BINDING PROTEIN"/>
    <property type="match status" value="1"/>
</dbReference>
<organism evidence="4 5">
    <name type="scientific">Mizuhopecten yessoensis</name>
    <name type="common">Japanese scallop</name>
    <name type="synonym">Patinopecten yessoensis</name>
    <dbReference type="NCBI Taxonomy" id="6573"/>
    <lineage>
        <taxon>Eukaryota</taxon>
        <taxon>Metazoa</taxon>
        <taxon>Spiralia</taxon>
        <taxon>Lophotrochozoa</taxon>
        <taxon>Mollusca</taxon>
        <taxon>Bivalvia</taxon>
        <taxon>Autobranchia</taxon>
        <taxon>Pteriomorphia</taxon>
        <taxon>Pectinida</taxon>
        <taxon>Pectinoidea</taxon>
        <taxon>Pectinidae</taxon>
        <taxon>Mizuhopecten</taxon>
    </lineage>
</organism>
<reference evidence="4 5" key="1">
    <citation type="journal article" date="2017" name="Nat. Ecol. Evol.">
        <title>Scallop genome provides insights into evolution of bilaterian karyotype and development.</title>
        <authorList>
            <person name="Wang S."/>
            <person name="Zhang J."/>
            <person name="Jiao W."/>
            <person name="Li J."/>
            <person name="Xun X."/>
            <person name="Sun Y."/>
            <person name="Guo X."/>
            <person name="Huan P."/>
            <person name="Dong B."/>
            <person name="Zhang L."/>
            <person name="Hu X."/>
            <person name="Sun X."/>
            <person name="Wang J."/>
            <person name="Zhao C."/>
            <person name="Wang Y."/>
            <person name="Wang D."/>
            <person name="Huang X."/>
            <person name="Wang R."/>
            <person name="Lv J."/>
            <person name="Li Y."/>
            <person name="Zhang Z."/>
            <person name="Liu B."/>
            <person name="Lu W."/>
            <person name="Hui Y."/>
            <person name="Liang J."/>
            <person name="Zhou Z."/>
            <person name="Hou R."/>
            <person name="Li X."/>
            <person name="Liu Y."/>
            <person name="Li H."/>
            <person name="Ning X."/>
            <person name="Lin Y."/>
            <person name="Zhao L."/>
            <person name="Xing Q."/>
            <person name="Dou J."/>
            <person name="Li Y."/>
            <person name="Mao J."/>
            <person name="Guo H."/>
            <person name="Dou H."/>
            <person name="Li T."/>
            <person name="Mu C."/>
            <person name="Jiang W."/>
            <person name="Fu Q."/>
            <person name="Fu X."/>
            <person name="Miao Y."/>
            <person name="Liu J."/>
            <person name="Yu Q."/>
            <person name="Li R."/>
            <person name="Liao H."/>
            <person name="Li X."/>
            <person name="Kong Y."/>
            <person name="Jiang Z."/>
            <person name="Chourrout D."/>
            <person name="Li R."/>
            <person name="Bao Z."/>
        </authorList>
    </citation>
    <scope>NUCLEOTIDE SEQUENCE [LARGE SCALE GENOMIC DNA]</scope>
    <source>
        <strain evidence="4 5">PY_sf001</strain>
    </source>
</reference>
<feature type="domain" description="K Homology" evidence="3">
    <location>
        <begin position="215"/>
        <end position="292"/>
    </location>
</feature>
<dbReference type="SUPFAM" id="SSF54791">
    <property type="entry name" value="Eukaryotic type KH-domain (KH-domain type I)"/>
    <property type="match status" value="3"/>
</dbReference>
<dbReference type="Gene3D" id="3.30.310.210">
    <property type="match status" value="1"/>
</dbReference>
<evidence type="ECO:0000256" key="1">
    <source>
        <dbReference type="ARBA" id="ARBA00022737"/>
    </source>
</evidence>
<dbReference type="SMART" id="SM00322">
    <property type="entry name" value="KH"/>
    <property type="match status" value="3"/>
</dbReference>
<evidence type="ECO:0000256" key="2">
    <source>
        <dbReference type="PROSITE-ProRule" id="PRU00117"/>
    </source>
</evidence>
<accession>A0A210QLM5</accession>
<dbReference type="EMBL" id="NEDP02003018">
    <property type="protein sequence ID" value="OWF49636.1"/>
    <property type="molecule type" value="Genomic_DNA"/>
</dbReference>
<gene>
    <name evidence="4" type="ORF">KP79_PYT01031</name>
</gene>
<dbReference type="AlphaFoldDB" id="A0A210QLM5"/>
<sequence>MAAFMRACLCRCIISRPQVTNLSVSRHVKCIESVFLQRILSRPCSYITNYGDDAEQVYRTKVAAHEDSELQKRVAGVFIGKGGSNIKKLNLECKIDVIDGDIWVSGRDAEGVQKTVERVTTEVQRIKDSILLIQEKVSTHENDDTHLKICKQIIGKQGGNIKKILSELGQDVEVQVRKNKLNNHILVSGTDVEMVDRVVEKVQQEVQRIKNEVVLPFSEKVMINEDKEMLSRICGMLIGKGGEKIERFKSETELDFELLCPSKDEEADFLLVSGTDAEVVKEAAGKVQQEVKRIKDFLNRNV</sequence>
<feature type="domain" description="K Homology" evidence="3">
    <location>
        <begin position="56"/>
        <end position="124"/>
    </location>
</feature>
<keyword evidence="2" id="KW-0694">RNA-binding</keyword>
<proteinExistence type="predicted"/>
<dbReference type="Gene3D" id="3.30.1370.10">
    <property type="entry name" value="K Homology domain, type 1"/>
    <property type="match status" value="1"/>
</dbReference>